<keyword evidence="3" id="KW-0804">Transcription</keyword>
<accession>A0A936ZZ97</accession>
<evidence type="ECO:0000259" key="5">
    <source>
        <dbReference type="PROSITE" id="PS01124"/>
    </source>
</evidence>
<feature type="transmembrane region" description="Helical" evidence="4">
    <location>
        <begin position="132"/>
        <end position="156"/>
    </location>
</feature>
<gene>
    <name evidence="6" type="ORF">JJQ60_10235</name>
</gene>
<dbReference type="PANTHER" id="PTHR43280:SF29">
    <property type="entry name" value="ARAC-FAMILY TRANSCRIPTIONAL REGULATOR"/>
    <property type="match status" value="1"/>
</dbReference>
<dbReference type="SMART" id="SM00342">
    <property type="entry name" value="HTH_ARAC"/>
    <property type="match status" value="1"/>
</dbReference>
<evidence type="ECO:0000256" key="1">
    <source>
        <dbReference type="ARBA" id="ARBA00023015"/>
    </source>
</evidence>
<dbReference type="EMBL" id="JAERQJ010000003">
    <property type="protein sequence ID" value="MBL0683896.1"/>
    <property type="molecule type" value="Genomic_DNA"/>
</dbReference>
<dbReference type="InterPro" id="IPR018060">
    <property type="entry name" value="HTH_AraC"/>
</dbReference>
<evidence type="ECO:0000313" key="7">
    <source>
        <dbReference type="Proteomes" id="UP000651057"/>
    </source>
</evidence>
<dbReference type="Pfam" id="PF12833">
    <property type="entry name" value="HTH_18"/>
    <property type="match status" value="1"/>
</dbReference>
<dbReference type="GO" id="GO:0043565">
    <property type="term" value="F:sequence-specific DNA binding"/>
    <property type="evidence" value="ECO:0007669"/>
    <property type="project" value="InterPro"/>
</dbReference>
<protein>
    <submittedName>
        <fullName evidence="6">AraC family transcriptional regulator</fullName>
    </submittedName>
</protein>
<feature type="transmembrane region" description="Helical" evidence="4">
    <location>
        <begin position="37"/>
        <end position="54"/>
    </location>
</feature>
<reference evidence="6" key="1">
    <citation type="submission" date="2021-01" db="EMBL/GenBank/DDBJ databases">
        <authorList>
            <person name="Zhong Y.L."/>
        </authorList>
    </citation>
    <scope>NUCLEOTIDE SEQUENCE</scope>
    <source>
        <strain evidence="6">KCTC 23302</strain>
    </source>
</reference>
<dbReference type="RefSeq" id="WP_201919315.1">
    <property type="nucleotide sequence ID" value="NZ_BAABAX010000005.1"/>
</dbReference>
<feature type="domain" description="HTH araC/xylS-type" evidence="5">
    <location>
        <begin position="259"/>
        <end position="363"/>
    </location>
</feature>
<evidence type="ECO:0000256" key="4">
    <source>
        <dbReference type="SAM" id="Phobius"/>
    </source>
</evidence>
<feature type="transmembrane region" description="Helical" evidence="4">
    <location>
        <begin position="6"/>
        <end position="25"/>
    </location>
</feature>
<dbReference type="Proteomes" id="UP000651057">
    <property type="component" value="Unassembled WGS sequence"/>
</dbReference>
<keyword evidence="4" id="KW-1133">Transmembrane helix</keyword>
<feature type="transmembrane region" description="Helical" evidence="4">
    <location>
        <begin position="168"/>
        <end position="186"/>
    </location>
</feature>
<dbReference type="PANTHER" id="PTHR43280">
    <property type="entry name" value="ARAC-FAMILY TRANSCRIPTIONAL REGULATOR"/>
    <property type="match status" value="1"/>
</dbReference>
<dbReference type="GO" id="GO:0003700">
    <property type="term" value="F:DNA-binding transcription factor activity"/>
    <property type="evidence" value="ECO:0007669"/>
    <property type="project" value="InterPro"/>
</dbReference>
<proteinExistence type="predicted"/>
<evidence type="ECO:0000256" key="2">
    <source>
        <dbReference type="ARBA" id="ARBA00023125"/>
    </source>
</evidence>
<feature type="transmembrane region" description="Helical" evidence="4">
    <location>
        <begin position="60"/>
        <end position="82"/>
    </location>
</feature>
<dbReference type="SUPFAM" id="SSF46689">
    <property type="entry name" value="Homeodomain-like"/>
    <property type="match status" value="1"/>
</dbReference>
<keyword evidence="4" id="KW-0812">Transmembrane</keyword>
<evidence type="ECO:0000256" key="3">
    <source>
        <dbReference type="ARBA" id="ARBA00023163"/>
    </source>
</evidence>
<dbReference type="InterPro" id="IPR009057">
    <property type="entry name" value="Homeodomain-like_sf"/>
</dbReference>
<organism evidence="6 7">
    <name type="scientific">Aquimarina mytili</name>
    <dbReference type="NCBI Taxonomy" id="874423"/>
    <lineage>
        <taxon>Bacteria</taxon>
        <taxon>Pseudomonadati</taxon>
        <taxon>Bacteroidota</taxon>
        <taxon>Flavobacteriia</taxon>
        <taxon>Flavobacteriales</taxon>
        <taxon>Flavobacteriaceae</taxon>
        <taxon>Aquimarina</taxon>
    </lineage>
</organism>
<keyword evidence="1" id="KW-0805">Transcription regulation</keyword>
<comment type="caution">
    <text evidence="6">The sequence shown here is derived from an EMBL/GenBank/DDBJ whole genome shotgun (WGS) entry which is preliminary data.</text>
</comment>
<feature type="transmembrane region" description="Helical" evidence="4">
    <location>
        <begin position="198"/>
        <end position="219"/>
    </location>
</feature>
<name>A0A936ZZ97_9FLAO</name>
<keyword evidence="2" id="KW-0238">DNA-binding</keyword>
<feature type="transmembrane region" description="Helical" evidence="4">
    <location>
        <begin position="94"/>
        <end position="112"/>
    </location>
</feature>
<keyword evidence="7" id="KW-1185">Reference proteome</keyword>
<dbReference type="AlphaFoldDB" id="A0A936ZZ97"/>
<dbReference type="Gene3D" id="1.10.10.60">
    <property type="entry name" value="Homeodomain-like"/>
    <property type="match status" value="2"/>
</dbReference>
<dbReference type="PROSITE" id="PS01124">
    <property type="entry name" value="HTH_ARAC_FAMILY_2"/>
    <property type="match status" value="1"/>
</dbReference>
<keyword evidence="4" id="KW-0472">Membrane</keyword>
<dbReference type="PROSITE" id="PS00041">
    <property type="entry name" value="HTH_ARAC_FAMILY_1"/>
    <property type="match status" value="1"/>
</dbReference>
<evidence type="ECO:0000313" key="6">
    <source>
        <dbReference type="EMBL" id="MBL0683896.1"/>
    </source>
</evidence>
<dbReference type="InterPro" id="IPR018062">
    <property type="entry name" value="HTH_AraC-typ_CS"/>
</dbReference>
<sequence length="367" mass="43378">MNTTILDFTIIASSLIGCFISISLVTTSFYKSRANNYLSLSLFLLISLTFLGWYNSENEVLIFLNSIMLDFLVAVTLFTYFLIQIRHEYLKKGWYKWLYLPFFSSLIIETFLSLDANFNLFNFSFKEDSDVLIYYIKDNMSFAYNVFLIFWARYLIQWTNTISEDKRRWLLRFNLFIICIIISWLLSRIELHFLYSEYATNFLWIMLSFLSWWILYYGVFKLQIVVQKDEIHQYLVSKKTNKTEVKKKISKTTISKIINELYALMDDEELYKNPLLSRLDLATRLGTSEGYLSQIINQEINKSVIQFVNEYRIEAAKNLLHDPVFNKYSIEAIGMEAGFKSKSAFYNAFNTSLDMSPGAFRKLQKKS</sequence>